<sequence>MTIDLTISPILATDRKFLTALALNNLPTADLATSRGHYFSAVINGQLVGYGGYESLGRAVLLRSVVVVAVRKVGVGRAIAEAVLEHARGEGGEVAFLLTENAAGFFAALGFDQITREQTPAVIKSHPQYDRLCAETAVIMQKRFV</sequence>
<reference evidence="2" key="1">
    <citation type="submission" date="2018-06" db="EMBL/GenBank/DDBJ databases">
        <authorList>
            <person name="Zhirakovskaya E."/>
        </authorList>
    </citation>
    <scope>NUCLEOTIDE SEQUENCE</scope>
</reference>
<protein>
    <recommendedName>
        <fullName evidence="1">N-acetyltransferase domain-containing protein</fullName>
    </recommendedName>
</protein>
<organism evidence="2">
    <name type="scientific">hydrothermal vent metagenome</name>
    <dbReference type="NCBI Taxonomy" id="652676"/>
    <lineage>
        <taxon>unclassified sequences</taxon>
        <taxon>metagenomes</taxon>
        <taxon>ecological metagenomes</taxon>
    </lineage>
</organism>
<dbReference type="GO" id="GO:0016747">
    <property type="term" value="F:acyltransferase activity, transferring groups other than amino-acyl groups"/>
    <property type="evidence" value="ECO:0007669"/>
    <property type="project" value="InterPro"/>
</dbReference>
<dbReference type="AlphaFoldDB" id="A0A3B0T2P1"/>
<dbReference type="Pfam" id="PF00583">
    <property type="entry name" value="Acetyltransf_1"/>
    <property type="match status" value="1"/>
</dbReference>
<dbReference type="EMBL" id="UOEM01000010">
    <property type="protein sequence ID" value="VAW10313.1"/>
    <property type="molecule type" value="Genomic_DNA"/>
</dbReference>
<dbReference type="SUPFAM" id="SSF55729">
    <property type="entry name" value="Acyl-CoA N-acyltransferases (Nat)"/>
    <property type="match status" value="1"/>
</dbReference>
<feature type="domain" description="N-acetyltransferase" evidence="1">
    <location>
        <begin position="1"/>
        <end position="145"/>
    </location>
</feature>
<dbReference type="Gene3D" id="3.40.630.30">
    <property type="match status" value="1"/>
</dbReference>
<gene>
    <name evidence="2" type="ORF">MNBD_ALPHA09-2172</name>
</gene>
<evidence type="ECO:0000259" key="1">
    <source>
        <dbReference type="PROSITE" id="PS51186"/>
    </source>
</evidence>
<proteinExistence type="predicted"/>
<dbReference type="InterPro" id="IPR000182">
    <property type="entry name" value="GNAT_dom"/>
</dbReference>
<dbReference type="PROSITE" id="PS51186">
    <property type="entry name" value="GNAT"/>
    <property type="match status" value="1"/>
</dbReference>
<evidence type="ECO:0000313" key="2">
    <source>
        <dbReference type="EMBL" id="VAW10313.1"/>
    </source>
</evidence>
<accession>A0A3B0T2P1</accession>
<name>A0A3B0T2P1_9ZZZZ</name>
<dbReference type="InterPro" id="IPR016181">
    <property type="entry name" value="Acyl_CoA_acyltransferase"/>
</dbReference>